<evidence type="ECO:0000313" key="3">
    <source>
        <dbReference type="Proteomes" id="UP000283295"/>
    </source>
</evidence>
<dbReference type="Gene3D" id="3.40.50.300">
    <property type="entry name" value="P-loop containing nucleotide triphosphate hydrolases"/>
    <property type="match status" value="2"/>
</dbReference>
<dbReference type="PROSITE" id="PS51192">
    <property type="entry name" value="HELICASE_ATP_BIND_1"/>
    <property type="match status" value="1"/>
</dbReference>
<dbReference type="AlphaFoldDB" id="A0A3R5ZMX5"/>
<organism evidence="2 3">
    <name type="scientific">Coprococcus eutactus</name>
    <dbReference type="NCBI Taxonomy" id="33043"/>
    <lineage>
        <taxon>Bacteria</taxon>
        <taxon>Bacillati</taxon>
        <taxon>Bacillota</taxon>
        <taxon>Clostridia</taxon>
        <taxon>Lachnospirales</taxon>
        <taxon>Lachnospiraceae</taxon>
        <taxon>Coprococcus</taxon>
    </lineage>
</organism>
<dbReference type="InterPro" id="IPR006935">
    <property type="entry name" value="Helicase/UvrB_N"/>
</dbReference>
<name>A0A3R5ZMX5_9FIRM</name>
<feature type="domain" description="Helicase ATP-binding" evidence="1">
    <location>
        <begin position="315"/>
        <end position="560"/>
    </location>
</feature>
<dbReference type="Proteomes" id="UP000283295">
    <property type="component" value="Unassembled WGS sequence"/>
</dbReference>
<proteinExistence type="predicted"/>
<dbReference type="InterPro" id="IPR027417">
    <property type="entry name" value="P-loop_NTPase"/>
</dbReference>
<dbReference type="Pfam" id="PF04851">
    <property type="entry name" value="ResIII"/>
    <property type="match status" value="1"/>
</dbReference>
<dbReference type="GO" id="GO:0016787">
    <property type="term" value="F:hydrolase activity"/>
    <property type="evidence" value="ECO:0007669"/>
    <property type="project" value="InterPro"/>
</dbReference>
<accession>A0A3R5ZMX5</accession>
<dbReference type="SUPFAM" id="SSF52540">
    <property type="entry name" value="P-loop containing nucleoside triphosphate hydrolases"/>
    <property type="match status" value="2"/>
</dbReference>
<dbReference type="SMART" id="SM00487">
    <property type="entry name" value="DEXDc"/>
    <property type="match status" value="1"/>
</dbReference>
<dbReference type="OrthoDB" id="9815272at2"/>
<evidence type="ECO:0000259" key="1">
    <source>
        <dbReference type="PROSITE" id="PS51192"/>
    </source>
</evidence>
<dbReference type="InterPro" id="IPR014001">
    <property type="entry name" value="Helicase_ATP-bd"/>
</dbReference>
<dbReference type="PANTHER" id="PTHR41313">
    <property type="entry name" value="ADENINE-SPECIFIC METHYLTRANSFERASE"/>
    <property type="match status" value="1"/>
</dbReference>
<dbReference type="GO" id="GO:0003677">
    <property type="term" value="F:DNA binding"/>
    <property type="evidence" value="ECO:0007669"/>
    <property type="project" value="InterPro"/>
</dbReference>
<evidence type="ECO:0000313" key="2">
    <source>
        <dbReference type="EMBL" id="RGS44147.1"/>
    </source>
</evidence>
<dbReference type="GO" id="GO:0005524">
    <property type="term" value="F:ATP binding"/>
    <property type="evidence" value="ECO:0007669"/>
    <property type="project" value="InterPro"/>
</dbReference>
<dbReference type="EMBL" id="QRVK01000002">
    <property type="protein sequence ID" value="RGS44147.1"/>
    <property type="molecule type" value="Genomic_DNA"/>
</dbReference>
<protein>
    <recommendedName>
        <fullName evidence="1">Helicase ATP-binding domain-containing protein</fullName>
    </recommendedName>
</protein>
<gene>
    <name evidence="2" type="ORF">DWX94_01830</name>
</gene>
<sequence length="835" mass="95429">MFNRMEVDDMDKENVWDTAEDMGMLYEFDQTGEPETGEADEVVSIEDSFVMSMRNKGYVDLDYMSAVTGASEKDITDRLSGKAIWVDPDRYKTSKDTSVSWVSRQQLLRGNLYKKLESARMLLKSVKEMEDTVILLQKELPDMVSGQDIHINLGSSWVPPRYIERFIGELLGMIVDPDVKYDDFRGVWTIEKSYAISYVNNNFTYGTDRMSALSIIKKMLNAKPVAVYDSVPNPERDGEMRVLNRDATLEAQEKQKLIASAWQDFVHGDPQRETELQEIYMKRYGYTCSRYDGSFLELADMAPAMTPYAHQKNAIAHIILGKNTLLAHEVGSGKTLEMCAGVHELIRIGLGHRAVMVVPNTTFSAMNDTYRQLYPSDRVLAVSPNKDFTPAKRKGTLGKMKSGEYDVIIMAYSSFDMITLSKECSFARWEARLRTYRSYIGRCRTYAERSRAEAELKRLNDAYRKYRENFRNSDTACFDDLGIDILVVDEAHNYKNITIDGRVTNIVGMHAKGSKKANSMLEKVQYIQSLDSGHVVFATGTPITNSLADLYVLQRYLQPVELELCHIDHFNDWVNTFCEQQHSFEVDVDSKNFRFTTRFSKFHNLPELMAMFSEVCDFYQVSAGELKLPDFNGYNDVLVHKSDAQTRYINDLADRTDAIRSHRVRRSEDNLLKVTVDGRKCALDIRLVRPDETGDNTENKCGSCADNVARIYWEKPDTTQIVFCDISTPRNGFNVYDELRGELIKRNIPDTDIAYIHDAATDAQRKKIEKSFNDGKVRILIGSTMKLGIGANVQERLIAVHHLDQPWRPADVGRILRTFKIKKNVEVTDNGKIII</sequence>
<dbReference type="InterPro" id="IPR052933">
    <property type="entry name" value="DNA_Protect_Modify"/>
</dbReference>
<reference evidence="2 3" key="1">
    <citation type="submission" date="2018-08" db="EMBL/GenBank/DDBJ databases">
        <title>A genome reference for cultivated species of the human gut microbiota.</title>
        <authorList>
            <person name="Zou Y."/>
            <person name="Xue W."/>
            <person name="Luo G."/>
        </authorList>
    </citation>
    <scope>NUCLEOTIDE SEQUENCE [LARGE SCALE GENOMIC DNA]</scope>
    <source>
        <strain evidence="2 3">AF22-21</strain>
    </source>
</reference>
<dbReference type="PANTHER" id="PTHR41313:SF1">
    <property type="entry name" value="DNA METHYLASE ADENINE-SPECIFIC DOMAIN-CONTAINING PROTEIN"/>
    <property type="match status" value="1"/>
</dbReference>
<comment type="caution">
    <text evidence="2">The sequence shown here is derived from an EMBL/GenBank/DDBJ whole genome shotgun (WGS) entry which is preliminary data.</text>
</comment>